<name>A0ABS8TPM9_DATST</name>
<sequence>MAMEDRLYLRAGGKSYDITMHGSDAEYWFDWVESIRFTFRRLTTKENWAAPISTNGQQTSKHNPKLSPEPFINQINIAQEQSIISLEFSSIFGDLETFIKMSETIEKGSVPEFEGLHEDDSGQNSLLLTSRADMVSFSVNKEGVGKG</sequence>
<evidence type="ECO:0000313" key="1">
    <source>
        <dbReference type="EMBL" id="MCD7472815.1"/>
    </source>
</evidence>
<gene>
    <name evidence="1" type="ORF">HAX54_014184</name>
</gene>
<protein>
    <submittedName>
        <fullName evidence="1">Uncharacterized protein</fullName>
    </submittedName>
</protein>
<dbReference type="EMBL" id="JACEIK010001878">
    <property type="protein sequence ID" value="MCD7472815.1"/>
    <property type="molecule type" value="Genomic_DNA"/>
</dbReference>
<reference evidence="1 2" key="1">
    <citation type="journal article" date="2021" name="BMC Genomics">
        <title>Datura genome reveals duplications of psychoactive alkaloid biosynthetic genes and high mutation rate following tissue culture.</title>
        <authorList>
            <person name="Rajewski A."/>
            <person name="Carter-House D."/>
            <person name="Stajich J."/>
            <person name="Litt A."/>
        </authorList>
    </citation>
    <scope>NUCLEOTIDE SEQUENCE [LARGE SCALE GENOMIC DNA]</scope>
    <source>
        <strain evidence="1">AR-01</strain>
    </source>
</reference>
<proteinExistence type="predicted"/>
<evidence type="ECO:0000313" key="2">
    <source>
        <dbReference type="Proteomes" id="UP000823775"/>
    </source>
</evidence>
<keyword evidence="2" id="KW-1185">Reference proteome</keyword>
<comment type="caution">
    <text evidence="1">The sequence shown here is derived from an EMBL/GenBank/DDBJ whole genome shotgun (WGS) entry which is preliminary data.</text>
</comment>
<dbReference type="Proteomes" id="UP000823775">
    <property type="component" value="Unassembled WGS sequence"/>
</dbReference>
<organism evidence="1 2">
    <name type="scientific">Datura stramonium</name>
    <name type="common">Jimsonweed</name>
    <name type="synonym">Common thornapple</name>
    <dbReference type="NCBI Taxonomy" id="4076"/>
    <lineage>
        <taxon>Eukaryota</taxon>
        <taxon>Viridiplantae</taxon>
        <taxon>Streptophyta</taxon>
        <taxon>Embryophyta</taxon>
        <taxon>Tracheophyta</taxon>
        <taxon>Spermatophyta</taxon>
        <taxon>Magnoliopsida</taxon>
        <taxon>eudicotyledons</taxon>
        <taxon>Gunneridae</taxon>
        <taxon>Pentapetalae</taxon>
        <taxon>asterids</taxon>
        <taxon>lamiids</taxon>
        <taxon>Solanales</taxon>
        <taxon>Solanaceae</taxon>
        <taxon>Solanoideae</taxon>
        <taxon>Datureae</taxon>
        <taxon>Datura</taxon>
    </lineage>
</organism>
<accession>A0ABS8TPM9</accession>